<dbReference type="PROSITE" id="PS51192">
    <property type="entry name" value="HELICASE_ATP_BIND_1"/>
    <property type="match status" value="1"/>
</dbReference>
<evidence type="ECO:0000313" key="15">
    <source>
        <dbReference type="EMBL" id="GFO89387.1"/>
    </source>
</evidence>
<dbReference type="InterPro" id="IPR032284">
    <property type="entry name" value="RecQ_Zn-bd"/>
</dbReference>
<dbReference type="Pfam" id="PF00270">
    <property type="entry name" value="DEAD"/>
    <property type="match status" value="1"/>
</dbReference>
<evidence type="ECO:0000259" key="14">
    <source>
        <dbReference type="PROSITE" id="PS51194"/>
    </source>
</evidence>
<feature type="domain" description="Helicase C-terminal" evidence="14">
    <location>
        <begin position="227"/>
        <end position="374"/>
    </location>
</feature>
<evidence type="ECO:0000256" key="4">
    <source>
        <dbReference type="ARBA" id="ARBA00022801"/>
    </source>
</evidence>
<comment type="similarity">
    <text evidence="1">Belongs to the helicase family. RecQ subfamily.</text>
</comment>
<keyword evidence="16" id="KW-1185">Reference proteome</keyword>
<dbReference type="NCBIfam" id="TIGR00614">
    <property type="entry name" value="recQ_fam"/>
    <property type="match status" value="1"/>
</dbReference>
<dbReference type="PROSITE" id="PS51194">
    <property type="entry name" value="HELICASE_CTER"/>
    <property type="match status" value="1"/>
</dbReference>
<dbReference type="RefSeq" id="WP_188886656.1">
    <property type="nucleotide sequence ID" value="NZ_BLYJ01000045.1"/>
</dbReference>
<dbReference type="PANTHER" id="PTHR13710">
    <property type="entry name" value="DNA HELICASE RECQ FAMILY MEMBER"/>
    <property type="match status" value="1"/>
</dbReference>
<keyword evidence="5" id="KW-0347">Helicase</keyword>
<reference evidence="15 16" key="1">
    <citation type="submission" date="2020-06" db="EMBL/GenBank/DDBJ databases">
        <title>Characterization of fructooligosaccharide metabolism and fructooligosaccharide-degrading enzymes in human commensal butyrate producers.</title>
        <authorList>
            <person name="Tanno H."/>
            <person name="Fujii T."/>
            <person name="Hirano K."/>
            <person name="Maeno S."/>
            <person name="Tonozuka T."/>
            <person name="Sakamoto M."/>
            <person name="Ohkuma M."/>
            <person name="Tochio T."/>
            <person name="Endo A."/>
        </authorList>
    </citation>
    <scope>NUCLEOTIDE SEQUENCE [LARGE SCALE GENOMIC DNA]</scope>
    <source>
        <strain evidence="15 16">JCM 31056</strain>
    </source>
</reference>
<organism evidence="15 16">
    <name type="scientific">Butyricicoccus faecihominis</name>
    <dbReference type="NCBI Taxonomy" id="1712515"/>
    <lineage>
        <taxon>Bacteria</taxon>
        <taxon>Bacillati</taxon>
        <taxon>Bacillota</taxon>
        <taxon>Clostridia</taxon>
        <taxon>Eubacteriales</taxon>
        <taxon>Butyricicoccaceae</taxon>
        <taxon>Butyricicoccus</taxon>
    </lineage>
</organism>
<keyword evidence="6" id="KW-0067">ATP-binding</keyword>
<evidence type="ECO:0000256" key="3">
    <source>
        <dbReference type="ARBA" id="ARBA00022741"/>
    </source>
</evidence>
<dbReference type="Gene3D" id="3.40.50.300">
    <property type="entry name" value="P-loop containing nucleotide triphosphate hydrolases"/>
    <property type="match status" value="2"/>
</dbReference>
<gene>
    <name evidence="15" type="ORF">BUFA31_25510</name>
</gene>
<dbReference type="Proteomes" id="UP000620147">
    <property type="component" value="Unassembled WGS sequence"/>
</dbReference>
<dbReference type="InterPro" id="IPR004589">
    <property type="entry name" value="DNA_helicase_ATP-dep_RecQ"/>
</dbReference>
<evidence type="ECO:0000256" key="11">
    <source>
        <dbReference type="ARBA" id="ARBA00044535"/>
    </source>
</evidence>
<dbReference type="InterPro" id="IPR001650">
    <property type="entry name" value="Helicase_C-like"/>
</dbReference>
<dbReference type="EMBL" id="BLYJ01000045">
    <property type="protein sequence ID" value="GFO89387.1"/>
    <property type="molecule type" value="Genomic_DNA"/>
</dbReference>
<evidence type="ECO:0000256" key="7">
    <source>
        <dbReference type="ARBA" id="ARBA00023125"/>
    </source>
</evidence>
<dbReference type="SMART" id="SM00487">
    <property type="entry name" value="DEXDc"/>
    <property type="match status" value="1"/>
</dbReference>
<dbReference type="InterPro" id="IPR014001">
    <property type="entry name" value="Helicase_ATP-bd"/>
</dbReference>
<dbReference type="SUPFAM" id="SSF52540">
    <property type="entry name" value="P-loop containing nucleoside triphosphate hydrolases"/>
    <property type="match status" value="1"/>
</dbReference>
<keyword evidence="8" id="KW-0413">Isomerase</keyword>
<evidence type="ECO:0000256" key="9">
    <source>
        <dbReference type="ARBA" id="ARBA00034617"/>
    </source>
</evidence>
<comment type="caution">
    <text evidence="15">The sequence shown here is derived from an EMBL/GenBank/DDBJ whole genome shotgun (WGS) entry which is preliminary data.</text>
</comment>
<dbReference type="CDD" id="cd17920">
    <property type="entry name" value="DEXHc_RecQ"/>
    <property type="match status" value="1"/>
</dbReference>
<comment type="catalytic activity">
    <reaction evidence="9">
        <text>Couples ATP hydrolysis with the unwinding of duplex DNA by translocating in the 3'-5' direction.</text>
        <dbReference type="EC" id="5.6.2.4"/>
    </reaction>
</comment>
<dbReference type="SMART" id="SM00490">
    <property type="entry name" value="HELICc"/>
    <property type="match status" value="1"/>
</dbReference>
<dbReference type="PROSITE" id="PS00690">
    <property type="entry name" value="DEAH_ATP_HELICASE"/>
    <property type="match status" value="1"/>
</dbReference>
<evidence type="ECO:0000256" key="5">
    <source>
        <dbReference type="ARBA" id="ARBA00022806"/>
    </source>
</evidence>
<dbReference type="Pfam" id="PF00271">
    <property type="entry name" value="Helicase_C"/>
    <property type="match status" value="1"/>
</dbReference>
<keyword evidence="7" id="KW-0238">DNA-binding</keyword>
<evidence type="ECO:0000259" key="13">
    <source>
        <dbReference type="PROSITE" id="PS51192"/>
    </source>
</evidence>
<accession>A0ABQ1E340</accession>
<dbReference type="InterPro" id="IPR002464">
    <property type="entry name" value="DNA/RNA_helicase_DEAH_CS"/>
</dbReference>
<evidence type="ECO:0000256" key="2">
    <source>
        <dbReference type="ARBA" id="ARBA00022723"/>
    </source>
</evidence>
<keyword evidence="4" id="KW-0378">Hydrolase</keyword>
<evidence type="ECO:0000256" key="12">
    <source>
        <dbReference type="ARBA" id="ARBA00044550"/>
    </source>
</evidence>
<dbReference type="InterPro" id="IPR011545">
    <property type="entry name" value="DEAD/DEAH_box_helicase_dom"/>
</dbReference>
<proteinExistence type="inferred from homology"/>
<name>A0ABQ1E340_9FIRM</name>
<evidence type="ECO:0000256" key="8">
    <source>
        <dbReference type="ARBA" id="ARBA00023235"/>
    </source>
</evidence>
<dbReference type="InterPro" id="IPR027417">
    <property type="entry name" value="P-loop_NTPase"/>
</dbReference>
<evidence type="ECO:0000256" key="10">
    <source>
        <dbReference type="ARBA" id="ARBA00034808"/>
    </source>
</evidence>
<evidence type="ECO:0000256" key="1">
    <source>
        <dbReference type="ARBA" id="ARBA00005446"/>
    </source>
</evidence>
<dbReference type="PANTHER" id="PTHR13710:SF105">
    <property type="entry name" value="ATP-DEPENDENT DNA HELICASE Q1"/>
    <property type="match status" value="1"/>
</dbReference>
<evidence type="ECO:0000313" key="16">
    <source>
        <dbReference type="Proteomes" id="UP000620147"/>
    </source>
</evidence>
<feature type="domain" description="Helicase ATP-binding" evidence="13">
    <location>
        <begin position="23"/>
        <end position="192"/>
    </location>
</feature>
<evidence type="ECO:0000256" key="6">
    <source>
        <dbReference type="ARBA" id="ARBA00022840"/>
    </source>
</evidence>
<protein>
    <recommendedName>
        <fullName evidence="11">ATP-dependent DNA helicase RecQ</fullName>
        <ecNumber evidence="10">5.6.2.4</ecNumber>
    </recommendedName>
    <alternativeName>
        <fullName evidence="12">DNA 3'-5' helicase RecQ</fullName>
    </alternativeName>
</protein>
<keyword evidence="3" id="KW-0547">Nucleotide-binding</keyword>
<sequence>MELKKALHALSIEALRSFQEEALNTLLADRSLLTLMPTSAGKSLIFTSFAMVQERLTIVIEPHLALELDQVRQLQDKGVAAACLNSLQSSAERKSVLARIEQGELLLLFVTPEMLQNRKVQTALRQADPAGIMIDEAHCVCQQGPGFREDYLRIREFVQSLPTPPVVGAFTATATPTTERYILEQLGIEDAHVIRGGVTRDNIELRVIEVGHGLGGRKASDLIELRKREIICKKLRQRKGDRVIIYTNTIDRVEKLHRYLCKQGFKAEFYHGKCEDKPVRLERFASGKVKVMVATNAFGLGVNIPDIRLVIHHAPLIGLDDYTQEAGRAGRDGKKSTALLLWHEYDFTINRRLIKENQLELKGAELKERLHALEALHDYACENHKCRWGMIREFFGEKSGKRCKKRCDNCKNR</sequence>
<dbReference type="EC" id="5.6.2.4" evidence="10"/>
<keyword evidence="2" id="KW-0479">Metal-binding</keyword>
<dbReference type="Pfam" id="PF16124">
    <property type="entry name" value="RecQ_Zn_bind"/>
    <property type="match status" value="1"/>
</dbReference>